<dbReference type="GO" id="GO:0009055">
    <property type="term" value="F:electron transfer activity"/>
    <property type="evidence" value="ECO:0007669"/>
    <property type="project" value="InterPro"/>
</dbReference>
<feature type="domain" description="Cytochrome c" evidence="5">
    <location>
        <begin position="40"/>
        <end position="135"/>
    </location>
</feature>
<evidence type="ECO:0000313" key="6">
    <source>
        <dbReference type="EMBL" id="AGC71141.1"/>
    </source>
</evidence>
<feature type="signal peptide" evidence="4">
    <location>
        <begin position="1"/>
        <end position="19"/>
    </location>
</feature>
<sequence length="167" mass="16903">MNLRTIVCALMLALPIAGCDSVDLDAVPQAKVGCETPTAEQLNAGDAMLPGRNCISCHASGGQASGEAFGTAGTVYGARSSKTCNTGGVDGVTVELLDTAGKVVASTTTNSVGNFHFPPSATNFKNVSARVTKGTMSVKMNSAVDVSVGCASCHWASGIAGDRIYIQ</sequence>
<feature type="chain" id="PRO_5003984708" description="Cytochrome c domain-containing protein" evidence="4">
    <location>
        <begin position="20"/>
        <end position="167"/>
    </location>
</feature>
<accession>L7VV14</accession>
<dbReference type="InterPro" id="IPR013783">
    <property type="entry name" value="Ig-like_fold"/>
</dbReference>
<evidence type="ECO:0000256" key="2">
    <source>
        <dbReference type="ARBA" id="ARBA00023004"/>
    </source>
</evidence>
<dbReference type="GO" id="GO:0020037">
    <property type="term" value="F:heme binding"/>
    <property type="evidence" value="ECO:0007669"/>
    <property type="project" value="InterPro"/>
</dbReference>
<keyword evidence="3" id="KW-0349">Heme</keyword>
<dbReference type="SUPFAM" id="SSF49478">
    <property type="entry name" value="Cna protein B-type domain"/>
    <property type="match status" value="1"/>
</dbReference>
<evidence type="ECO:0000256" key="4">
    <source>
        <dbReference type="SAM" id="SignalP"/>
    </source>
</evidence>
<dbReference type="AlphaFoldDB" id="L7VV14"/>
<proteinExistence type="predicted"/>
<organism evidence="6">
    <name type="scientific">uncultured bacterium A1Q1_fos_18</name>
    <dbReference type="NCBI Taxonomy" id="1256551"/>
    <lineage>
        <taxon>Bacteria</taxon>
        <taxon>environmental samples</taxon>
    </lineage>
</organism>
<dbReference type="EMBL" id="JX649863">
    <property type="protein sequence ID" value="AGC71141.1"/>
    <property type="molecule type" value="Genomic_DNA"/>
</dbReference>
<protein>
    <recommendedName>
        <fullName evidence="5">Cytochrome c domain-containing protein</fullName>
    </recommendedName>
</protein>
<evidence type="ECO:0000259" key="5">
    <source>
        <dbReference type="PROSITE" id="PS51007"/>
    </source>
</evidence>
<dbReference type="InterPro" id="IPR009056">
    <property type="entry name" value="Cyt_c-like_dom"/>
</dbReference>
<reference evidence="6" key="1">
    <citation type="submission" date="2012-09" db="EMBL/GenBank/DDBJ databases">
        <title>Metagenomic Characterization of a Microbial Community in Wastewater Detects High Levels of Antibiotic Resistance.</title>
        <authorList>
            <person name="Abrams M."/>
            <person name="Caldwell A."/>
            <person name="Vandaei E."/>
            <person name="Lee W."/>
            <person name="Perrott J."/>
            <person name="Khan S.Y."/>
            <person name="Ta J."/>
            <person name="Romero D."/>
            <person name="Nguyen V."/>
            <person name="Pourmand N."/>
            <person name="Ouverney C.C."/>
        </authorList>
    </citation>
    <scope>NUCLEOTIDE SEQUENCE</scope>
</reference>
<dbReference type="Gene3D" id="2.60.40.10">
    <property type="entry name" value="Immunoglobulins"/>
    <property type="match status" value="1"/>
</dbReference>
<dbReference type="PROSITE" id="PS51007">
    <property type="entry name" value="CYTC"/>
    <property type="match status" value="1"/>
</dbReference>
<keyword evidence="1 3" id="KW-0479">Metal-binding</keyword>
<evidence type="ECO:0000256" key="1">
    <source>
        <dbReference type="ARBA" id="ARBA00022723"/>
    </source>
</evidence>
<keyword evidence="2 3" id="KW-0408">Iron</keyword>
<dbReference type="GO" id="GO:0046872">
    <property type="term" value="F:metal ion binding"/>
    <property type="evidence" value="ECO:0007669"/>
    <property type="project" value="UniProtKB-KW"/>
</dbReference>
<keyword evidence="4" id="KW-0732">Signal</keyword>
<evidence type="ECO:0000256" key="3">
    <source>
        <dbReference type="PROSITE-ProRule" id="PRU00433"/>
    </source>
</evidence>
<name>L7VV14_9BACT</name>